<dbReference type="Proteomes" id="UP001307889">
    <property type="component" value="Chromosome 4"/>
</dbReference>
<sequence length="369" mass="40930">MNVQCGICKDAIDVLTKSGDGGSVASALPCGHVFHSPCINQWLNQSGSTIKGSCPHCRSCVAKKQVLKLFLDLVPLENYEEDPVVIKAVNENLKRDIESLKDQLAHKGQTTDKLTAINISLRERVLELENSLSKAQSKERLLTLAQAKLNSRTKELENERDENKKLKNKLMSLQAASTIISGSLADVEDALPVLEKNDLASLVYAYKKDVVALNKKNALLFNDLSRAQQETRKLEKSLKQLNNEHSMLARVVEMYKSKQVDPSQQKHLGQQHLAQSESPASDSAVETVDLTSPSGLQITRESTPKVVTPRISRLKDFKIPRISRRVDPTESPVAFSYDGLGGHSRVDDFPQSRLAKRPKIVLGNRIHKA</sequence>
<dbReference type="PROSITE" id="PS50089">
    <property type="entry name" value="ZF_RING_2"/>
    <property type="match status" value="1"/>
</dbReference>
<keyword evidence="1" id="KW-0479">Metal-binding</keyword>
<feature type="domain" description="RING-type" evidence="7">
    <location>
        <begin position="5"/>
        <end position="58"/>
    </location>
</feature>
<dbReference type="EMBL" id="AP028912">
    <property type="protein sequence ID" value="BES93049.1"/>
    <property type="molecule type" value="Genomic_DNA"/>
</dbReference>
<keyword evidence="10" id="KW-1185">Reference proteome</keyword>
<name>A0ABN7ANP2_9HEMI</name>
<protein>
    <recommendedName>
        <fullName evidence="11">RING-type domain-containing protein</fullName>
    </recommendedName>
</protein>
<dbReference type="PROSITE" id="PS50168">
    <property type="entry name" value="DED"/>
    <property type="match status" value="1"/>
</dbReference>
<feature type="region of interest" description="Disordered" evidence="6">
    <location>
        <begin position="262"/>
        <end position="283"/>
    </location>
</feature>
<evidence type="ECO:0000256" key="4">
    <source>
        <dbReference type="PROSITE-ProRule" id="PRU00175"/>
    </source>
</evidence>
<dbReference type="PANTHER" id="PTHR46569">
    <property type="entry name" value="E3 UBIQUITIN-PROTEIN LIGASE TRAIP"/>
    <property type="match status" value="1"/>
</dbReference>
<dbReference type="Pfam" id="PF13639">
    <property type="entry name" value="zf-RING_2"/>
    <property type="match status" value="1"/>
</dbReference>
<proteinExistence type="predicted"/>
<evidence type="ECO:0008006" key="11">
    <source>
        <dbReference type="Google" id="ProtNLM"/>
    </source>
</evidence>
<keyword evidence="2 4" id="KW-0863">Zinc-finger</keyword>
<evidence type="ECO:0000256" key="5">
    <source>
        <dbReference type="SAM" id="Coils"/>
    </source>
</evidence>
<dbReference type="Gene3D" id="3.30.40.10">
    <property type="entry name" value="Zinc/RING finger domain, C3HC4 (zinc finger)"/>
    <property type="match status" value="1"/>
</dbReference>
<accession>A0ABN7ANP2</accession>
<evidence type="ECO:0000259" key="7">
    <source>
        <dbReference type="PROSITE" id="PS50089"/>
    </source>
</evidence>
<dbReference type="CDD" id="cd16448">
    <property type="entry name" value="RING-H2"/>
    <property type="match status" value="1"/>
</dbReference>
<evidence type="ECO:0000313" key="10">
    <source>
        <dbReference type="Proteomes" id="UP001307889"/>
    </source>
</evidence>
<keyword evidence="3" id="KW-0862">Zinc</keyword>
<evidence type="ECO:0000256" key="6">
    <source>
        <dbReference type="SAM" id="MobiDB-lite"/>
    </source>
</evidence>
<feature type="compositionally biased region" description="Polar residues" evidence="6">
    <location>
        <begin position="262"/>
        <end position="281"/>
    </location>
</feature>
<dbReference type="SMART" id="SM00744">
    <property type="entry name" value="RINGv"/>
    <property type="match status" value="1"/>
</dbReference>
<dbReference type="InterPro" id="IPR052639">
    <property type="entry name" value="TRAIP_ubiq-protein_ligase"/>
</dbReference>
<feature type="domain" description="DED" evidence="8">
    <location>
        <begin position="120"/>
        <end position="205"/>
    </location>
</feature>
<dbReference type="InterPro" id="IPR001875">
    <property type="entry name" value="DED_dom"/>
</dbReference>
<dbReference type="SUPFAM" id="SSF57850">
    <property type="entry name" value="RING/U-box"/>
    <property type="match status" value="1"/>
</dbReference>
<organism evidence="9 10">
    <name type="scientific">Nesidiocoris tenuis</name>
    <dbReference type="NCBI Taxonomy" id="355587"/>
    <lineage>
        <taxon>Eukaryota</taxon>
        <taxon>Metazoa</taxon>
        <taxon>Ecdysozoa</taxon>
        <taxon>Arthropoda</taxon>
        <taxon>Hexapoda</taxon>
        <taxon>Insecta</taxon>
        <taxon>Pterygota</taxon>
        <taxon>Neoptera</taxon>
        <taxon>Paraneoptera</taxon>
        <taxon>Hemiptera</taxon>
        <taxon>Heteroptera</taxon>
        <taxon>Panheteroptera</taxon>
        <taxon>Cimicomorpha</taxon>
        <taxon>Miridae</taxon>
        <taxon>Dicyphina</taxon>
        <taxon>Nesidiocoris</taxon>
    </lineage>
</organism>
<evidence type="ECO:0000256" key="1">
    <source>
        <dbReference type="ARBA" id="ARBA00022723"/>
    </source>
</evidence>
<feature type="coiled-coil region" evidence="5">
    <location>
        <begin position="90"/>
        <end position="176"/>
    </location>
</feature>
<dbReference type="SMART" id="SM00184">
    <property type="entry name" value="RING"/>
    <property type="match status" value="1"/>
</dbReference>
<dbReference type="PANTHER" id="PTHR46569:SF1">
    <property type="entry name" value="E3 UBIQUITIN-PROTEIN LIGASE RFWD3-RELATED"/>
    <property type="match status" value="1"/>
</dbReference>
<evidence type="ECO:0000256" key="3">
    <source>
        <dbReference type="ARBA" id="ARBA00022833"/>
    </source>
</evidence>
<reference evidence="9 10" key="1">
    <citation type="submission" date="2023-09" db="EMBL/GenBank/DDBJ databases">
        <title>Nesidiocoris tenuis whole genome shotgun sequence.</title>
        <authorList>
            <person name="Shibata T."/>
            <person name="Shimoda M."/>
            <person name="Kobayashi T."/>
            <person name="Uehara T."/>
        </authorList>
    </citation>
    <scope>NUCLEOTIDE SEQUENCE [LARGE SCALE GENOMIC DNA]</scope>
    <source>
        <strain evidence="9 10">Japan</strain>
    </source>
</reference>
<keyword evidence="5" id="KW-0175">Coiled coil</keyword>
<evidence type="ECO:0000259" key="8">
    <source>
        <dbReference type="PROSITE" id="PS50168"/>
    </source>
</evidence>
<evidence type="ECO:0000256" key="2">
    <source>
        <dbReference type="ARBA" id="ARBA00022771"/>
    </source>
</evidence>
<feature type="coiled-coil region" evidence="5">
    <location>
        <begin position="210"/>
        <end position="258"/>
    </location>
</feature>
<gene>
    <name evidence="9" type="ORF">NTJ_05858</name>
</gene>
<dbReference type="InterPro" id="IPR013083">
    <property type="entry name" value="Znf_RING/FYVE/PHD"/>
</dbReference>
<evidence type="ECO:0000313" key="9">
    <source>
        <dbReference type="EMBL" id="BES93049.1"/>
    </source>
</evidence>
<dbReference type="InterPro" id="IPR011016">
    <property type="entry name" value="Znf_RING-CH"/>
</dbReference>
<dbReference type="InterPro" id="IPR001841">
    <property type="entry name" value="Znf_RING"/>
</dbReference>